<dbReference type="GO" id="GO:0005634">
    <property type="term" value="C:nucleus"/>
    <property type="evidence" value="ECO:0007669"/>
    <property type="project" value="UniProtKB-SubCell"/>
</dbReference>
<dbReference type="EMBL" id="JH598222">
    <property type="status" value="NOT_ANNOTATED_CDS"/>
    <property type="molecule type" value="Genomic_DNA"/>
</dbReference>
<evidence type="ECO:0000256" key="9">
    <source>
        <dbReference type="ARBA" id="ARBA00023125"/>
    </source>
</evidence>
<dbReference type="GO" id="GO:0042555">
    <property type="term" value="C:MCM complex"/>
    <property type="evidence" value="ECO:0007669"/>
    <property type="project" value="TreeGrafter"/>
</dbReference>
<evidence type="ECO:0000256" key="8">
    <source>
        <dbReference type="ARBA" id="ARBA00022840"/>
    </source>
</evidence>
<evidence type="ECO:0000256" key="3">
    <source>
        <dbReference type="ARBA" id="ARBA00012551"/>
    </source>
</evidence>
<evidence type="ECO:0000256" key="12">
    <source>
        <dbReference type="ARBA" id="ARBA00042306"/>
    </source>
</evidence>
<evidence type="ECO:0000256" key="4">
    <source>
        <dbReference type="ARBA" id="ARBA00022741"/>
    </source>
</evidence>
<keyword evidence="8" id="KW-0067">ATP-binding</keyword>
<evidence type="ECO:0000259" key="14">
    <source>
        <dbReference type="Pfam" id="PF17207"/>
    </source>
</evidence>
<dbReference type="Pfam" id="PF17207">
    <property type="entry name" value="MCM_OB"/>
    <property type="match status" value="1"/>
</dbReference>
<keyword evidence="11" id="KW-0539">Nucleus</keyword>
<keyword evidence="4" id="KW-0547">Nucleotide-binding</keyword>
<dbReference type="AlphaFoldDB" id="M4C4E9"/>
<reference evidence="15" key="2">
    <citation type="submission" date="2015-06" db="UniProtKB">
        <authorList>
            <consortium name="EnsemblProtists"/>
        </authorList>
    </citation>
    <scope>IDENTIFICATION</scope>
    <source>
        <strain evidence="15">Emoy2</strain>
    </source>
</reference>
<keyword evidence="9" id="KW-0238">DNA-binding</keyword>
<dbReference type="Gene3D" id="2.20.28.10">
    <property type="match status" value="1"/>
</dbReference>
<evidence type="ECO:0000256" key="5">
    <source>
        <dbReference type="ARBA" id="ARBA00022763"/>
    </source>
</evidence>
<evidence type="ECO:0000256" key="10">
    <source>
        <dbReference type="ARBA" id="ARBA00023204"/>
    </source>
</evidence>
<evidence type="ECO:0000256" key="13">
    <source>
        <dbReference type="ARBA" id="ARBA00047995"/>
    </source>
</evidence>
<comment type="catalytic activity">
    <reaction evidence="13">
        <text>ATP + H2O = ADP + phosphate + H(+)</text>
        <dbReference type="Rhea" id="RHEA:13065"/>
        <dbReference type="ChEBI" id="CHEBI:15377"/>
        <dbReference type="ChEBI" id="CHEBI:15378"/>
        <dbReference type="ChEBI" id="CHEBI:30616"/>
        <dbReference type="ChEBI" id="CHEBI:43474"/>
        <dbReference type="ChEBI" id="CHEBI:456216"/>
        <dbReference type="EC" id="3.6.4.12"/>
    </reaction>
</comment>
<feature type="domain" description="MCM OB" evidence="14">
    <location>
        <begin position="183"/>
        <end position="267"/>
    </location>
</feature>
<keyword evidence="5" id="KW-0227">DNA damage</keyword>
<dbReference type="InterPro" id="IPR031327">
    <property type="entry name" value="MCM"/>
</dbReference>
<name>M4C4E9_HYAAE</name>
<dbReference type="eggNOG" id="KOG0480">
    <property type="taxonomic scope" value="Eukaryota"/>
</dbReference>
<proteinExistence type="inferred from homology"/>
<dbReference type="GO" id="GO:0017116">
    <property type="term" value="F:single-stranded DNA helicase activity"/>
    <property type="evidence" value="ECO:0007669"/>
    <property type="project" value="TreeGrafter"/>
</dbReference>
<comment type="subcellular location">
    <subcellularLocation>
        <location evidence="1">Nucleus</location>
    </subcellularLocation>
</comment>
<dbReference type="FunFam" id="2.20.28.10:FF:000007">
    <property type="entry name" value="DNA helicase MCM8 isoform X1"/>
    <property type="match status" value="1"/>
</dbReference>
<evidence type="ECO:0000313" key="16">
    <source>
        <dbReference type="Proteomes" id="UP000011713"/>
    </source>
</evidence>
<dbReference type="GO" id="GO:0003697">
    <property type="term" value="F:single-stranded DNA binding"/>
    <property type="evidence" value="ECO:0007669"/>
    <property type="project" value="TreeGrafter"/>
</dbReference>
<evidence type="ECO:0000256" key="6">
    <source>
        <dbReference type="ARBA" id="ARBA00022801"/>
    </source>
</evidence>
<dbReference type="PANTHER" id="PTHR11630">
    <property type="entry name" value="DNA REPLICATION LICENSING FACTOR MCM FAMILY MEMBER"/>
    <property type="match status" value="1"/>
</dbReference>
<dbReference type="InParanoid" id="M4C4E9"/>
<dbReference type="GO" id="GO:0000724">
    <property type="term" value="P:double-strand break repair via homologous recombination"/>
    <property type="evidence" value="ECO:0007669"/>
    <property type="project" value="UniProtKB-ARBA"/>
</dbReference>
<dbReference type="GO" id="GO:0005524">
    <property type="term" value="F:ATP binding"/>
    <property type="evidence" value="ECO:0007669"/>
    <property type="project" value="UniProtKB-KW"/>
</dbReference>
<dbReference type="Proteomes" id="UP000011713">
    <property type="component" value="Unassembled WGS sequence"/>
</dbReference>
<dbReference type="InterPro" id="IPR012340">
    <property type="entry name" value="NA-bd_OB-fold"/>
</dbReference>
<evidence type="ECO:0000313" key="15">
    <source>
        <dbReference type="EnsemblProtists" id="HpaP813967"/>
    </source>
</evidence>
<keyword evidence="7" id="KW-0347">Helicase</keyword>
<dbReference type="PANTHER" id="PTHR11630:SF47">
    <property type="entry name" value="DNA HELICASE MCM8"/>
    <property type="match status" value="1"/>
</dbReference>
<sequence length="275" mass="31315">MRSQNLSPSTHVDAATCVWNQYYPEDHCIGIRQPGETRSVQYYRLISDTDGRFQAAMTFLNCFRHGEQWASLLQVRTVVNSYTMILSITLYSMLQCDLTQANVTVVWLHYLELIRTGTEDFEKAVMENIEDVLLCMGIALCMRRHELRMEIEEDVTRKRSVLVDRTKITVRLHGVTPVLPIAALKAELVNQFVSIVGTVVRVSAIKPLVTRCDFVCAKCNEATSRAFPQGNFTPPQVCENSPCRGRTLLPNRSSVDTVDYQKVKWVEKKCERSSS</sequence>
<evidence type="ECO:0000256" key="2">
    <source>
        <dbReference type="ARBA" id="ARBA00008010"/>
    </source>
</evidence>
<organism evidence="15 16">
    <name type="scientific">Hyaloperonospora arabidopsidis (strain Emoy2)</name>
    <name type="common">Downy mildew agent</name>
    <name type="synonym">Peronospora arabidopsidis</name>
    <dbReference type="NCBI Taxonomy" id="559515"/>
    <lineage>
        <taxon>Eukaryota</taxon>
        <taxon>Sar</taxon>
        <taxon>Stramenopiles</taxon>
        <taxon>Oomycota</taxon>
        <taxon>Peronosporomycetes</taxon>
        <taxon>Peronosporales</taxon>
        <taxon>Peronosporaceae</taxon>
        <taxon>Hyaloperonospora</taxon>
    </lineage>
</organism>
<dbReference type="Gene3D" id="2.40.50.140">
    <property type="entry name" value="Nucleic acid-binding proteins"/>
    <property type="match status" value="1"/>
</dbReference>
<evidence type="ECO:0000256" key="1">
    <source>
        <dbReference type="ARBA" id="ARBA00004123"/>
    </source>
</evidence>
<dbReference type="STRING" id="559515.M4C4E9"/>
<accession>M4C4E9</accession>
<dbReference type="GO" id="GO:0016787">
    <property type="term" value="F:hydrolase activity"/>
    <property type="evidence" value="ECO:0007669"/>
    <property type="project" value="UniProtKB-KW"/>
</dbReference>
<keyword evidence="6" id="KW-0378">Hydrolase</keyword>
<dbReference type="VEuPathDB" id="FungiDB:HpaG813967"/>
<keyword evidence="10" id="KW-0234">DNA repair</keyword>
<dbReference type="EC" id="3.6.4.12" evidence="3"/>
<reference evidence="16" key="1">
    <citation type="journal article" date="2010" name="Science">
        <title>Signatures of adaptation to obligate biotrophy in the Hyaloperonospora arabidopsidis genome.</title>
        <authorList>
            <person name="Baxter L."/>
            <person name="Tripathy S."/>
            <person name="Ishaque N."/>
            <person name="Boot N."/>
            <person name="Cabral A."/>
            <person name="Kemen E."/>
            <person name="Thines M."/>
            <person name="Ah-Fong A."/>
            <person name="Anderson R."/>
            <person name="Badejoko W."/>
            <person name="Bittner-Eddy P."/>
            <person name="Boore J.L."/>
            <person name="Chibucos M.C."/>
            <person name="Coates M."/>
            <person name="Dehal P."/>
            <person name="Delehaunty K."/>
            <person name="Dong S."/>
            <person name="Downton P."/>
            <person name="Dumas B."/>
            <person name="Fabro G."/>
            <person name="Fronick C."/>
            <person name="Fuerstenberg S.I."/>
            <person name="Fulton L."/>
            <person name="Gaulin E."/>
            <person name="Govers F."/>
            <person name="Hughes L."/>
            <person name="Humphray S."/>
            <person name="Jiang R.H."/>
            <person name="Judelson H."/>
            <person name="Kamoun S."/>
            <person name="Kyung K."/>
            <person name="Meijer H."/>
            <person name="Minx P."/>
            <person name="Morris P."/>
            <person name="Nelson J."/>
            <person name="Phuntumart V."/>
            <person name="Qutob D."/>
            <person name="Rehmany A."/>
            <person name="Rougon-Cardoso A."/>
            <person name="Ryden P."/>
            <person name="Torto-Alalibo T."/>
            <person name="Studholme D."/>
            <person name="Wang Y."/>
            <person name="Win J."/>
            <person name="Wood J."/>
            <person name="Clifton S.W."/>
            <person name="Rogers J."/>
            <person name="Van den Ackerveken G."/>
            <person name="Jones J.D."/>
            <person name="McDowell J.M."/>
            <person name="Beynon J."/>
            <person name="Tyler B.M."/>
        </authorList>
    </citation>
    <scope>NUCLEOTIDE SEQUENCE [LARGE SCALE GENOMIC DNA]</scope>
    <source>
        <strain evidence="16">Emoy2</strain>
    </source>
</reference>
<comment type="similarity">
    <text evidence="2">Belongs to the MCM family.</text>
</comment>
<keyword evidence="16" id="KW-1185">Reference proteome</keyword>
<dbReference type="HOGENOM" id="CLU_1013554_0_0_1"/>
<dbReference type="EnsemblProtists" id="HpaT813967">
    <property type="protein sequence ID" value="HpaP813967"/>
    <property type="gene ID" value="HpaG813967"/>
</dbReference>
<protein>
    <recommendedName>
        <fullName evidence="3">DNA helicase</fullName>
        <ecNumber evidence="3">3.6.4.12</ecNumber>
    </recommendedName>
    <alternativeName>
        <fullName evidence="12">Minichromosome maintenance 8</fullName>
    </alternativeName>
</protein>
<evidence type="ECO:0000256" key="7">
    <source>
        <dbReference type="ARBA" id="ARBA00022806"/>
    </source>
</evidence>
<dbReference type="InterPro" id="IPR033762">
    <property type="entry name" value="MCM_OB"/>
</dbReference>
<dbReference type="SUPFAM" id="SSF50249">
    <property type="entry name" value="Nucleic acid-binding proteins"/>
    <property type="match status" value="1"/>
</dbReference>
<evidence type="ECO:0000256" key="11">
    <source>
        <dbReference type="ARBA" id="ARBA00023242"/>
    </source>
</evidence>